<evidence type="ECO:0000256" key="9">
    <source>
        <dbReference type="ARBA" id="ARBA00023235"/>
    </source>
</evidence>
<comment type="caution">
    <text evidence="13">The sequence shown here is derived from an EMBL/GenBank/DDBJ whole genome shotgun (WGS) entry which is preliminary data.</text>
</comment>
<keyword evidence="8 11" id="KW-0414">Isoprene biosynthesis</keyword>
<organism evidence="13 14">
    <name type="scientific">Salinithrix halophila</name>
    <dbReference type="NCBI Taxonomy" id="1485204"/>
    <lineage>
        <taxon>Bacteria</taxon>
        <taxon>Bacillati</taxon>
        <taxon>Bacillota</taxon>
        <taxon>Bacilli</taxon>
        <taxon>Bacillales</taxon>
        <taxon>Thermoactinomycetaceae</taxon>
        <taxon>Salinithrix</taxon>
    </lineage>
</organism>
<comment type="subcellular location">
    <subcellularLocation>
        <location evidence="11">Cytoplasm</location>
    </subcellularLocation>
</comment>
<comment type="catalytic activity">
    <reaction evidence="11">
        <text>isopentenyl diphosphate = dimethylallyl diphosphate</text>
        <dbReference type="Rhea" id="RHEA:23284"/>
        <dbReference type="ChEBI" id="CHEBI:57623"/>
        <dbReference type="ChEBI" id="CHEBI:128769"/>
        <dbReference type="EC" id="5.3.3.2"/>
    </reaction>
</comment>
<dbReference type="InterPro" id="IPR000262">
    <property type="entry name" value="FMN-dep_DH"/>
</dbReference>
<keyword evidence="6 11" id="KW-0460">Magnesium</keyword>
<dbReference type="PANTHER" id="PTHR43665">
    <property type="entry name" value="ISOPENTENYL-DIPHOSPHATE DELTA-ISOMERASE"/>
    <property type="match status" value="1"/>
</dbReference>
<feature type="binding site" evidence="11">
    <location>
        <position position="194"/>
    </location>
    <ligand>
        <name>FMN</name>
        <dbReference type="ChEBI" id="CHEBI:58210"/>
    </ligand>
</feature>
<dbReference type="GO" id="GO:0004452">
    <property type="term" value="F:isopentenyl-diphosphate delta-isomerase activity"/>
    <property type="evidence" value="ECO:0007669"/>
    <property type="project" value="UniProtKB-EC"/>
</dbReference>
<evidence type="ECO:0000256" key="11">
    <source>
        <dbReference type="HAMAP-Rule" id="MF_00354"/>
    </source>
</evidence>
<feature type="binding site" evidence="11">
    <location>
        <position position="163"/>
    </location>
    <ligand>
        <name>Mg(2+)</name>
        <dbReference type="ChEBI" id="CHEBI:18420"/>
    </ligand>
</feature>
<dbReference type="PIRSF" id="PIRSF003314">
    <property type="entry name" value="IPP_isomerase"/>
    <property type="match status" value="1"/>
</dbReference>
<dbReference type="Proteomes" id="UP001595843">
    <property type="component" value="Unassembled WGS sequence"/>
</dbReference>
<feature type="binding site" evidence="11">
    <location>
        <begin position="69"/>
        <end position="71"/>
    </location>
    <ligand>
        <name>FMN</name>
        <dbReference type="ChEBI" id="CHEBI:58210"/>
    </ligand>
</feature>
<evidence type="ECO:0000256" key="10">
    <source>
        <dbReference type="ARBA" id="ARBA00025810"/>
    </source>
</evidence>
<feature type="domain" description="FMN-dependent dehydrogenase" evidence="12">
    <location>
        <begin position="177"/>
        <end position="337"/>
    </location>
</feature>
<feature type="binding site" evidence="11">
    <location>
        <position position="99"/>
    </location>
    <ligand>
        <name>FMN</name>
        <dbReference type="ChEBI" id="CHEBI:58210"/>
    </ligand>
</feature>
<comment type="cofactor">
    <cofactor evidence="11">
        <name>Mg(2+)</name>
        <dbReference type="ChEBI" id="CHEBI:18420"/>
    </cofactor>
</comment>
<comment type="caution">
    <text evidence="11">Lacks conserved residue(s) required for the propagation of feature annotation.</text>
</comment>
<dbReference type="InterPro" id="IPR013785">
    <property type="entry name" value="Aldolase_TIM"/>
</dbReference>
<evidence type="ECO:0000256" key="5">
    <source>
        <dbReference type="ARBA" id="ARBA00022723"/>
    </source>
</evidence>
<keyword evidence="5 11" id="KW-0479">Metal-binding</keyword>
<feature type="binding site" evidence="11">
    <location>
        <begin position="99"/>
        <end position="101"/>
    </location>
    <ligand>
        <name>substrate</name>
    </ligand>
</feature>
<keyword evidence="7 11" id="KW-0521">NADP</keyword>
<evidence type="ECO:0000256" key="1">
    <source>
        <dbReference type="ARBA" id="ARBA00001917"/>
    </source>
</evidence>
<feature type="binding site" evidence="11">
    <location>
        <position position="127"/>
    </location>
    <ligand>
        <name>FMN</name>
        <dbReference type="ChEBI" id="CHEBI:58210"/>
    </ligand>
</feature>
<comment type="subunit">
    <text evidence="10 11">Homooctamer. Dimer of tetramers.</text>
</comment>
<comment type="cofactor">
    <cofactor evidence="1 11">
        <name>FMN</name>
        <dbReference type="ChEBI" id="CHEBI:58210"/>
    </cofactor>
</comment>
<keyword evidence="4 11" id="KW-0288">FMN</keyword>
<comment type="cofactor">
    <cofactor evidence="11">
        <name>NADPH</name>
        <dbReference type="ChEBI" id="CHEBI:57783"/>
    </cofactor>
</comment>
<protein>
    <recommendedName>
        <fullName evidence="11">Isopentenyl-diphosphate delta-isomerase</fullName>
        <shortName evidence="11">IPP isomerase</shortName>
        <ecNumber evidence="11">5.3.3.2</ecNumber>
    </recommendedName>
    <alternativeName>
        <fullName evidence="11">Isopentenyl diphosphate:dimethylallyl diphosphate isomerase</fullName>
    </alternativeName>
    <alternativeName>
        <fullName evidence="11">Isopentenyl pyrophosphate isomerase</fullName>
    </alternativeName>
    <alternativeName>
        <fullName evidence="11">Type 2 isopentenyl diphosphate isomerase</fullName>
        <shortName evidence="11">IDI-2</shortName>
    </alternativeName>
</protein>
<evidence type="ECO:0000256" key="2">
    <source>
        <dbReference type="ARBA" id="ARBA00022490"/>
    </source>
</evidence>
<evidence type="ECO:0000256" key="3">
    <source>
        <dbReference type="ARBA" id="ARBA00022630"/>
    </source>
</evidence>
<keyword evidence="14" id="KW-1185">Reference proteome</keyword>
<dbReference type="EC" id="5.3.3.2" evidence="11"/>
<name>A0ABV8JA92_9BACL</name>
<accession>A0ABV8JA92</accession>
<evidence type="ECO:0000256" key="6">
    <source>
        <dbReference type="ARBA" id="ARBA00022842"/>
    </source>
</evidence>
<evidence type="ECO:0000256" key="8">
    <source>
        <dbReference type="ARBA" id="ARBA00023229"/>
    </source>
</evidence>
<dbReference type="Gene3D" id="3.20.20.70">
    <property type="entry name" value="Aldolase class I"/>
    <property type="match status" value="1"/>
</dbReference>
<dbReference type="Pfam" id="PF01070">
    <property type="entry name" value="FMN_dh"/>
    <property type="match status" value="2"/>
</dbReference>
<feature type="binding site" evidence="11">
    <location>
        <position position="224"/>
    </location>
    <ligand>
        <name>FMN</name>
        <dbReference type="ChEBI" id="CHEBI:58210"/>
    </ligand>
</feature>
<dbReference type="CDD" id="cd02811">
    <property type="entry name" value="IDI-2_FMN"/>
    <property type="match status" value="1"/>
</dbReference>
<dbReference type="NCBIfam" id="TIGR02151">
    <property type="entry name" value="IPP_isom_2"/>
    <property type="match status" value="1"/>
</dbReference>
<evidence type="ECO:0000259" key="12">
    <source>
        <dbReference type="Pfam" id="PF01070"/>
    </source>
</evidence>
<evidence type="ECO:0000256" key="4">
    <source>
        <dbReference type="ARBA" id="ARBA00022643"/>
    </source>
</evidence>
<dbReference type="PANTHER" id="PTHR43665:SF1">
    <property type="entry name" value="ISOPENTENYL-DIPHOSPHATE DELTA-ISOMERASE"/>
    <property type="match status" value="1"/>
</dbReference>
<keyword evidence="2 11" id="KW-0963">Cytoplasm</keyword>
<feature type="domain" description="FMN-dependent dehydrogenase" evidence="12">
    <location>
        <begin position="5"/>
        <end position="101"/>
    </location>
</feature>
<gene>
    <name evidence="11 13" type="primary">fni</name>
    <name evidence="13" type="ORF">ACFOUO_03155</name>
</gene>
<dbReference type="SUPFAM" id="SSF51395">
    <property type="entry name" value="FMN-linked oxidoreductases"/>
    <property type="match status" value="1"/>
</dbReference>
<feature type="binding site" evidence="11">
    <location>
        <position position="68"/>
    </location>
    <ligand>
        <name>FMN</name>
        <dbReference type="ChEBI" id="CHEBI:58210"/>
    </ligand>
</feature>
<dbReference type="EMBL" id="JBHSAP010000007">
    <property type="protein sequence ID" value="MFC4075801.1"/>
    <property type="molecule type" value="Genomic_DNA"/>
</dbReference>
<comment type="similarity">
    <text evidence="11">Belongs to the IPP isomerase type 2 family.</text>
</comment>
<feature type="binding site" evidence="11">
    <location>
        <position position="162"/>
    </location>
    <ligand>
        <name>substrate</name>
    </ligand>
</feature>
<feature type="binding site" evidence="11">
    <location>
        <begin position="10"/>
        <end position="11"/>
    </location>
    <ligand>
        <name>substrate</name>
    </ligand>
</feature>
<dbReference type="HAMAP" id="MF_00354">
    <property type="entry name" value="Idi_2"/>
    <property type="match status" value="1"/>
</dbReference>
<reference evidence="14" key="1">
    <citation type="journal article" date="2019" name="Int. J. Syst. Evol. Microbiol.">
        <title>The Global Catalogue of Microorganisms (GCM) 10K type strain sequencing project: providing services to taxonomists for standard genome sequencing and annotation.</title>
        <authorList>
            <consortium name="The Broad Institute Genomics Platform"/>
            <consortium name="The Broad Institute Genome Sequencing Center for Infectious Disease"/>
            <person name="Wu L."/>
            <person name="Ma J."/>
        </authorList>
    </citation>
    <scope>NUCLEOTIDE SEQUENCE [LARGE SCALE GENOMIC DNA]</scope>
    <source>
        <strain evidence="14">IBRC-M 10813</strain>
    </source>
</reference>
<proteinExistence type="inferred from homology"/>
<keyword evidence="9 11" id="KW-0413">Isomerase</keyword>
<comment type="function">
    <text evidence="11">Involved in the biosynthesis of isoprenoids. Catalyzes the 1,3-allylic rearrangement of the homoallylic substrate isopentenyl (IPP) to its allylic isomer, dimethylallyl diphosphate (DMAPP).</text>
</comment>
<evidence type="ECO:0000313" key="14">
    <source>
        <dbReference type="Proteomes" id="UP001595843"/>
    </source>
</evidence>
<keyword evidence="3 11" id="KW-0285">Flavoprotein</keyword>
<dbReference type="InterPro" id="IPR011179">
    <property type="entry name" value="IPdP_isomerase"/>
</dbReference>
<sequence length="346" mass="38337">MDRENRTEKRKSEHIDIVLNREVTGKRITTGFERYRFRHEALPEISFSQISLKTTFLGKPQRTPFLISSMTGGTKRARLINFHLAEAAQARGWAMGLGSMRAALEHPEIADTFQVRRYAPDIPLFTNLGAVQLNYGYGTDHCKRIVELAEADGLILHLNSMQEVFQPEGDTDFRHLFRRIEDVCRTLGVPVGVKEVGWGIHGELARRLYEAGVAFVDVAGAGGTSWSQVEKFRSRDELATAAAEAFTDWGLPTADCILDVRRHAPDSPLIASGGVMHGVDGAKALALGADMAGFGRSLLQAADSDSPEAIARQLERIEREFQIAMFGIGVSQIDELKGTERMIRIE</sequence>
<dbReference type="RefSeq" id="WP_380702064.1">
    <property type="nucleotide sequence ID" value="NZ_JBHSAP010000007.1"/>
</dbReference>
<evidence type="ECO:0000313" key="13">
    <source>
        <dbReference type="EMBL" id="MFC4075801.1"/>
    </source>
</evidence>
<evidence type="ECO:0000256" key="7">
    <source>
        <dbReference type="ARBA" id="ARBA00022857"/>
    </source>
</evidence>